<feature type="signal peptide" evidence="1">
    <location>
        <begin position="1"/>
        <end position="21"/>
    </location>
</feature>
<keyword evidence="1" id="KW-0732">Signal</keyword>
<dbReference type="AlphaFoldDB" id="A0A9D1KIG4"/>
<evidence type="ECO:0000313" key="3">
    <source>
        <dbReference type="Proteomes" id="UP000886758"/>
    </source>
</evidence>
<dbReference type="Proteomes" id="UP000886758">
    <property type="component" value="Unassembled WGS sequence"/>
</dbReference>
<feature type="non-terminal residue" evidence="2">
    <location>
        <position position="741"/>
    </location>
</feature>
<organism evidence="2 3">
    <name type="scientific">Candidatus Pelethenecus faecipullorum</name>
    <dbReference type="NCBI Taxonomy" id="2840900"/>
    <lineage>
        <taxon>Bacteria</taxon>
        <taxon>Bacillati</taxon>
        <taxon>Mycoplasmatota</taxon>
        <taxon>Mollicutes</taxon>
        <taxon>Candidatus Pelethenecus</taxon>
    </lineage>
</organism>
<name>A0A9D1KIG4_9MOLU</name>
<dbReference type="PROSITE" id="PS51257">
    <property type="entry name" value="PROKAR_LIPOPROTEIN"/>
    <property type="match status" value="1"/>
</dbReference>
<reference evidence="2" key="2">
    <citation type="journal article" date="2021" name="PeerJ">
        <title>Extensive microbial diversity within the chicken gut microbiome revealed by metagenomics and culture.</title>
        <authorList>
            <person name="Gilroy R."/>
            <person name="Ravi A."/>
            <person name="Getino M."/>
            <person name="Pursley I."/>
            <person name="Horton D.L."/>
            <person name="Alikhan N.F."/>
            <person name="Baker D."/>
            <person name="Gharbi K."/>
            <person name="Hall N."/>
            <person name="Watson M."/>
            <person name="Adriaenssens E.M."/>
            <person name="Foster-Nyarko E."/>
            <person name="Jarju S."/>
            <person name="Secka A."/>
            <person name="Antonio M."/>
            <person name="Oren A."/>
            <person name="Chaudhuri R.R."/>
            <person name="La Ragione R."/>
            <person name="Hildebrand F."/>
            <person name="Pallen M.J."/>
        </authorList>
    </citation>
    <scope>NUCLEOTIDE SEQUENCE</scope>
    <source>
        <strain evidence="2">ChiW17-6978</strain>
    </source>
</reference>
<gene>
    <name evidence="2" type="ORF">IAD46_04665</name>
</gene>
<reference evidence="2" key="1">
    <citation type="submission" date="2020-10" db="EMBL/GenBank/DDBJ databases">
        <authorList>
            <person name="Gilroy R."/>
        </authorList>
    </citation>
    <scope>NUCLEOTIDE SEQUENCE</scope>
    <source>
        <strain evidence="2">ChiW17-6978</strain>
    </source>
</reference>
<accession>A0A9D1KIG4</accession>
<comment type="caution">
    <text evidence="2">The sequence shown here is derived from an EMBL/GenBank/DDBJ whole genome shotgun (WGS) entry which is preliminary data.</text>
</comment>
<sequence>MKLFRKSITALTALFVGGVTVFSVTSCSNNVGEQALQKLSLLLDEKTEESLTGDLDVPYSIKVDNKEYVVSYSTDSENAKVVSSEESKTTVVEIEQTGKEQPFALTAEVEKKSKKWDFKIAAKDVSMLKTQAEVNAMADLKTYEQYAQLSGGVKVVVQGWVTWAHDFSSSYGNASVWLQDENGGYYAYRVKVNNQEDFDTYFKTGKKIAIEGTTSPYNGWMEIGSGCTYYSITDAEEKTFDYKDITASVSGKKAKDPEVIKFQNQKVKVTGAKVTSLPTYSSSQMTMGISIGGEEYSVFFKSNYMGSIPSSILDDLEIGYTINVSGFTSISNEALQFCPVDANGIEVTSRTVTDQDRVNGAVADVQNQNINSVYYDSLSQPVTLLTETENGCTVEYALSDVKGSGISLTNNQFNVTVDYAAASSATLTATITKGDAEAKTVEWKISTKTDKDVFDSLKKDVQNQEITLLYDESGVGSRTRFETITSPSKTAATISYALKDEADQTYITVGQTLNTKQWYFDVKSVPQTGSKEVVINATLSYKDTTETIAIKVALQKELTPFDSYFYAEDGADLGSVTGVVTWVGNYSYKYSDRTKQNYAGLAIEGGTIYVFTSKIEMADWNKIFAVGNKVTIKKGTKDIYNSLHEYVVSSISDCSLVEAAAEDYQVSYQDISSLVASEENLTTNAFVRLQATTVSVTGTVVKSGNNYYVQVADGKKIQIYSDKPFVQNADGIDLSTLMTEG</sequence>
<evidence type="ECO:0000256" key="1">
    <source>
        <dbReference type="SAM" id="SignalP"/>
    </source>
</evidence>
<evidence type="ECO:0008006" key="4">
    <source>
        <dbReference type="Google" id="ProtNLM"/>
    </source>
</evidence>
<dbReference type="EMBL" id="DVLF01000147">
    <property type="protein sequence ID" value="HIT50300.1"/>
    <property type="molecule type" value="Genomic_DNA"/>
</dbReference>
<proteinExistence type="predicted"/>
<evidence type="ECO:0000313" key="2">
    <source>
        <dbReference type="EMBL" id="HIT50300.1"/>
    </source>
</evidence>
<protein>
    <recommendedName>
        <fullName evidence="4">Lipoprotein</fullName>
    </recommendedName>
</protein>
<feature type="chain" id="PRO_5039621408" description="Lipoprotein" evidence="1">
    <location>
        <begin position="22"/>
        <end position="741"/>
    </location>
</feature>